<gene>
    <name evidence="4" type="ORF">HD595_000597</name>
</gene>
<name>A0ABT1JRW0_9ACTN</name>
<dbReference type="InterPro" id="IPR018958">
    <property type="entry name" value="Knr4/Smi1-like_dom"/>
</dbReference>
<keyword evidence="2" id="KW-0472">Membrane</keyword>
<feature type="transmembrane region" description="Helical" evidence="2">
    <location>
        <begin position="56"/>
        <end position="75"/>
    </location>
</feature>
<keyword evidence="5" id="KW-1185">Reference proteome</keyword>
<comment type="caution">
    <text evidence="4">The sequence shown here is derived from an EMBL/GenBank/DDBJ whole genome shotgun (WGS) entry which is preliminary data.</text>
</comment>
<proteinExistence type="predicted"/>
<evidence type="ECO:0000313" key="5">
    <source>
        <dbReference type="Proteomes" id="UP001320766"/>
    </source>
</evidence>
<sequence>MLKLVRTALTAAILTAIAVRLRRRARQEHPGQAPGHPASGPAGSGRSRRSGGITPLLLTAGAVVAVVLLVAAAFLTPAVPPEPTPSPAATPSMLAASSPADSSSPAETPSPLDTPSPAGASPLATASPTAPVGASPSPDTGLRAPADLVCRPAARPAVVRPIDPRVRRAVNHQWRRIERWLRRNAPRTYATLGARGRPRHIALAEARMGVEFPDALRASLLRHDGAAHFGLVGERLFGVRQIRALWREYCRDGGGIVPGENWDDRLIPVGGQLEGVLLVSSEDAGSVVEIGDEYMSDRPGGLRVRSYYGLLRAVADGLERGRLGELRPRVVDGALTWE</sequence>
<feature type="compositionally biased region" description="Low complexity" evidence="1">
    <location>
        <begin position="30"/>
        <end position="50"/>
    </location>
</feature>
<organism evidence="4 5">
    <name type="scientific">Nonomuraea roseoviolacea subsp. carminata</name>
    <dbReference type="NCBI Taxonomy" id="160689"/>
    <lineage>
        <taxon>Bacteria</taxon>
        <taxon>Bacillati</taxon>
        <taxon>Actinomycetota</taxon>
        <taxon>Actinomycetes</taxon>
        <taxon>Streptosporangiales</taxon>
        <taxon>Streptosporangiaceae</taxon>
        <taxon>Nonomuraea</taxon>
    </lineage>
</organism>
<feature type="region of interest" description="Disordered" evidence="1">
    <location>
        <begin position="83"/>
        <end position="144"/>
    </location>
</feature>
<dbReference type="RefSeq" id="WP_253765434.1">
    <property type="nucleotide sequence ID" value="NZ_BAAAVE010000036.1"/>
</dbReference>
<evidence type="ECO:0000256" key="1">
    <source>
        <dbReference type="SAM" id="MobiDB-lite"/>
    </source>
</evidence>
<accession>A0ABT1JRW0</accession>
<dbReference type="EMBL" id="JAMZEC010000001">
    <property type="protein sequence ID" value="MCP2344475.1"/>
    <property type="molecule type" value="Genomic_DNA"/>
</dbReference>
<feature type="region of interest" description="Disordered" evidence="1">
    <location>
        <begin position="24"/>
        <end position="50"/>
    </location>
</feature>
<reference evidence="4 5" key="1">
    <citation type="submission" date="2022-06" db="EMBL/GenBank/DDBJ databases">
        <title>Sequencing the genomes of 1000 actinobacteria strains.</title>
        <authorList>
            <person name="Klenk H.-P."/>
        </authorList>
    </citation>
    <scope>NUCLEOTIDE SEQUENCE [LARGE SCALE GENOMIC DNA]</scope>
    <source>
        <strain evidence="4 5">DSM 44170</strain>
    </source>
</reference>
<evidence type="ECO:0000256" key="2">
    <source>
        <dbReference type="SAM" id="Phobius"/>
    </source>
</evidence>
<protein>
    <recommendedName>
        <fullName evidence="3">Knr4/Smi1-like domain-containing protein</fullName>
    </recommendedName>
</protein>
<dbReference type="Pfam" id="PF09346">
    <property type="entry name" value="SMI1_KNR4"/>
    <property type="match status" value="1"/>
</dbReference>
<keyword evidence="2" id="KW-1133">Transmembrane helix</keyword>
<evidence type="ECO:0000259" key="3">
    <source>
        <dbReference type="Pfam" id="PF09346"/>
    </source>
</evidence>
<dbReference type="Proteomes" id="UP001320766">
    <property type="component" value="Unassembled WGS sequence"/>
</dbReference>
<keyword evidence="2" id="KW-0812">Transmembrane</keyword>
<feature type="domain" description="Knr4/Smi1-like" evidence="3">
    <location>
        <begin position="200"/>
        <end position="290"/>
    </location>
</feature>
<evidence type="ECO:0000313" key="4">
    <source>
        <dbReference type="EMBL" id="MCP2344475.1"/>
    </source>
</evidence>
<feature type="compositionally biased region" description="Low complexity" evidence="1">
    <location>
        <begin position="89"/>
        <end position="131"/>
    </location>
</feature>